<comment type="caution">
    <text evidence="1">The sequence shown here is derived from an EMBL/GenBank/DDBJ whole genome shotgun (WGS) entry which is preliminary data.</text>
</comment>
<name>A0A0F9MVN8_9ZZZZ</name>
<evidence type="ECO:0000313" key="1">
    <source>
        <dbReference type="EMBL" id="KKN11350.1"/>
    </source>
</evidence>
<reference evidence="1" key="1">
    <citation type="journal article" date="2015" name="Nature">
        <title>Complex archaea that bridge the gap between prokaryotes and eukaryotes.</title>
        <authorList>
            <person name="Spang A."/>
            <person name="Saw J.H."/>
            <person name="Jorgensen S.L."/>
            <person name="Zaremba-Niedzwiedzka K."/>
            <person name="Martijn J."/>
            <person name="Lind A.E."/>
            <person name="van Eijk R."/>
            <person name="Schleper C."/>
            <person name="Guy L."/>
            <person name="Ettema T.J."/>
        </authorList>
    </citation>
    <scope>NUCLEOTIDE SEQUENCE</scope>
</reference>
<protein>
    <submittedName>
        <fullName evidence="1">Uncharacterized protein</fullName>
    </submittedName>
</protein>
<sequence>MNDNVFAAVLTGTSPYAPDAFTEAVAKRFELIKGGEAFAELDSSPHASHGTGYCYDGNRCRPENIGWRAAQTAGFHMSPEQVEAGEYDDQIAEGFHAAASSEFYYRFEKDWG</sequence>
<gene>
    <name evidence="1" type="ORF">LCGC14_1027320</name>
</gene>
<dbReference type="EMBL" id="LAZR01004143">
    <property type="protein sequence ID" value="KKN11350.1"/>
    <property type="molecule type" value="Genomic_DNA"/>
</dbReference>
<accession>A0A0F9MVN8</accession>
<organism evidence="1">
    <name type="scientific">marine sediment metagenome</name>
    <dbReference type="NCBI Taxonomy" id="412755"/>
    <lineage>
        <taxon>unclassified sequences</taxon>
        <taxon>metagenomes</taxon>
        <taxon>ecological metagenomes</taxon>
    </lineage>
</organism>
<proteinExistence type="predicted"/>
<dbReference type="AlphaFoldDB" id="A0A0F9MVN8"/>